<dbReference type="EMBL" id="FRFD01000009">
    <property type="protein sequence ID" value="SHO51589.1"/>
    <property type="molecule type" value="Genomic_DNA"/>
</dbReference>
<feature type="transmembrane region" description="Helical" evidence="1">
    <location>
        <begin position="150"/>
        <end position="167"/>
    </location>
</feature>
<dbReference type="Proteomes" id="UP000184612">
    <property type="component" value="Unassembled WGS sequence"/>
</dbReference>
<name>A0A1M7YG93_9FIRM</name>
<keyword evidence="1" id="KW-1133">Transmembrane helix</keyword>
<keyword evidence="1" id="KW-0812">Transmembrane</keyword>
<evidence type="ECO:0000313" key="3">
    <source>
        <dbReference type="Proteomes" id="UP000184612"/>
    </source>
</evidence>
<dbReference type="InterPro" id="IPR021359">
    <property type="entry name" value="DUF2812"/>
</dbReference>
<feature type="transmembrane region" description="Helical" evidence="1">
    <location>
        <begin position="173"/>
        <end position="193"/>
    </location>
</feature>
<keyword evidence="1" id="KW-0472">Membrane</keyword>
<sequence length="208" mass="24750">MKENIKMKKYYRFFGGRLSTQERWLNEMAHKGYHLVKTSKISYEFEECQPDQYQYSVEFVANQSYKKEREYRDFLEEMGYTVFYKNINLNFSRYKMVWRPYGSGTGQISANPGSYNKELFIVKKKNDGRPFELHTTNTDIAAYYKPIRNAWLTSVILFVALSLWQYISNQTFSKEVIIFGLIGILFLIPVIFYQKEICHFVKAAKAKE</sequence>
<protein>
    <recommendedName>
        <fullName evidence="4">DUF2812 domain-containing protein</fullName>
    </recommendedName>
</protein>
<proteinExistence type="predicted"/>
<evidence type="ECO:0000256" key="1">
    <source>
        <dbReference type="SAM" id="Phobius"/>
    </source>
</evidence>
<reference evidence="2 3" key="1">
    <citation type="submission" date="2016-12" db="EMBL/GenBank/DDBJ databases">
        <authorList>
            <person name="Song W.-J."/>
            <person name="Kurnit D.M."/>
        </authorList>
    </citation>
    <scope>NUCLEOTIDE SEQUENCE [LARGE SCALE GENOMIC DNA]</scope>
    <source>
        <strain evidence="2 3">DSM 12503</strain>
    </source>
</reference>
<dbReference type="STRING" id="1121345.SAMN02745217_03272"/>
<keyword evidence="3" id="KW-1185">Reference proteome</keyword>
<dbReference type="Pfam" id="PF11193">
    <property type="entry name" value="DUF2812"/>
    <property type="match status" value="1"/>
</dbReference>
<evidence type="ECO:0008006" key="4">
    <source>
        <dbReference type="Google" id="ProtNLM"/>
    </source>
</evidence>
<gene>
    <name evidence="2" type="ORF">SAMN02745217_03272</name>
</gene>
<accession>A0A1M7YG93</accession>
<evidence type="ECO:0000313" key="2">
    <source>
        <dbReference type="EMBL" id="SHO51589.1"/>
    </source>
</evidence>
<dbReference type="AlphaFoldDB" id="A0A1M7YG93"/>
<dbReference type="RefSeq" id="WP_242952390.1">
    <property type="nucleotide sequence ID" value="NZ_FRFD01000009.1"/>
</dbReference>
<organism evidence="2 3">
    <name type="scientific">Anaerocolumna xylanovorans DSM 12503</name>
    <dbReference type="NCBI Taxonomy" id="1121345"/>
    <lineage>
        <taxon>Bacteria</taxon>
        <taxon>Bacillati</taxon>
        <taxon>Bacillota</taxon>
        <taxon>Clostridia</taxon>
        <taxon>Lachnospirales</taxon>
        <taxon>Lachnospiraceae</taxon>
        <taxon>Anaerocolumna</taxon>
    </lineage>
</organism>